<evidence type="ECO:0000313" key="2">
    <source>
        <dbReference type="EMBL" id="KIT16572.1"/>
    </source>
</evidence>
<dbReference type="Proteomes" id="UP000032232">
    <property type="component" value="Unassembled WGS sequence"/>
</dbReference>
<dbReference type="AlphaFoldDB" id="A0A0D1CP79"/>
<dbReference type="EMBL" id="JYFE01000031">
    <property type="protein sequence ID" value="KIT16572.1"/>
    <property type="molecule type" value="Genomic_DNA"/>
</dbReference>
<organism evidence="2 3">
    <name type="scientific">Jannaschia aquimarina</name>
    <dbReference type="NCBI Taxonomy" id="935700"/>
    <lineage>
        <taxon>Bacteria</taxon>
        <taxon>Pseudomonadati</taxon>
        <taxon>Pseudomonadota</taxon>
        <taxon>Alphaproteobacteria</taxon>
        <taxon>Rhodobacterales</taxon>
        <taxon>Roseobacteraceae</taxon>
        <taxon>Jannaschia</taxon>
    </lineage>
</organism>
<reference evidence="2 3" key="1">
    <citation type="submission" date="2015-02" db="EMBL/GenBank/DDBJ databases">
        <title>Genome Sequence of Jannaschia aquimarina DSM28248, a member of the Roseobacter clade.</title>
        <authorList>
            <person name="Voget S."/>
            <person name="Daniel R."/>
        </authorList>
    </citation>
    <scope>NUCLEOTIDE SEQUENCE [LARGE SCALE GENOMIC DNA]</scope>
    <source>
        <strain evidence="2 3">GSW-M26</strain>
    </source>
</reference>
<comment type="caution">
    <text evidence="2">The sequence shown here is derived from an EMBL/GenBank/DDBJ whole genome shotgun (WGS) entry which is preliminary data.</text>
</comment>
<evidence type="ECO:0000256" key="1">
    <source>
        <dbReference type="SAM" id="SignalP"/>
    </source>
</evidence>
<dbReference type="InterPro" id="IPR023220">
    <property type="entry name" value="T4SS_VirB5-domain"/>
</dbReference>
<protein>
    <submittedName>
        <fullName evidence="2">Uncharacterized protein</fullName>
    </submittedName>
</protein>
<keyword evidence="1" id="KW-0732">Signal</keyword>
<dbReference type="Pfam" id="PF07996">
    <property type="entry name" value="T4SS"/>
    <property type="match status" value="1"/>
</dbReference>
<proteinExistence type="predicted"/>
<dbReference type="Gene3D" id="1.20.58.430">
    <property type="entry name" value="Type IV secretion system, VirB5-domain"/>
    <property type="match status" value="1"/>
</dbReference>
<feature type="chain" id="PRO_5002228534" evidence="1">
    <location>
        <begin position="25"/>
        <end position="261"/>
    </location>
</feature>
<dbReference type="OrthoDB" id="8100773at2"/>
<keyword evidence="3" id="KW-1185">Reference proteome</keyword>
<dbReference type="STRING" id="935700.jaqu_16670"/>
<feature type="signal peptide" evidence="1">
    <location>
        <begin position="1"/>
        <end position="24"/>
    </location>
</feature>
<sequence length="261" mass="27494">MQFPALKPCLFALMFAASALPASAQGVPTIDSANLLRQIQILEQLAADAGIQAEQLGQLAEQVRVLEEHLTRLEEIQALLSDPTEVLSLALGIDLDGLLEGEFDAEMLGTILRGARGDWSGITGGAAPDFEAAIDRALSGSGTSQEQITAMAESDDPAAQRNATATTSNAATSAAAEIAYEEAGQSVQRVGVLIGEIENLDTLKQSVDHNTRVTAELAVAMAALWQLESVQTMNVGLNGVLDAATLADIEQFVDFTQPEFD</sequence>
<evidence type="ECO:0000313" key="3">
    <source>
        <dbReference type="Proteomes" id="UP000032232"/>
    </source>
</evidence>
<accession>A0A0D1CP79</accession>
<dbReference type="RefSeq" id="WP_043918500.1">
    <property type="nucleotide sequence ID" value="NZ_FZPF01000017.1"/>
</dbReference>
<dbReference type="InterPro" id="IPR014158">
    <property type="entry name" value="T4SS_VirB5"/>
</dbReference>
<dbReference type="PATRIC" id="fig|935700.4.peg.1729"/>
<dbReference type="SUPFAM" id="SSF101082">
    <property type="entry name" value="Typo IV secretion system protein TraC"/>
    <property type="match status" value="1"/>
</dbReference>
<name>A0A0D1CP79_9RHOB</name>
<gene>
    <name evidence="2" type="ORF">jaqu_16670</name>
</gene>